<evidence type="ECO:0000313" key="2">
    <source>
        <dbReference type="EMBL" id="MBI4725725.1"/>
    </source>
</evidence>
<evidence type="ECO:0000259" key="1">
    <source>
        <dbReference type="Pfam" id="PF01171"/>
    </source>
</evidence>
<reference evidence="2" key="1">
    <citation type="submission" date="2020-07" db="EMBL/GenBank/DDBJ databases">
        <title>Huge and variable diversity of episymbiotic CPR bacteria and DPANN archaea in groundwater ecosystems.</title>
        <authorList>
            <person name="He C.Y."/>
            <person name="Keren R."/>
            <person name="Whittaker M."/>
            <person name="Farag I.F."/>
            <person name="Doudna J."/>
            <person name="Cate J.H.D."/>
            <person name="Banfield J.F."/>
        </authorList>
    </citation>
    <scope>NUCLEOTIDE SEQUENCE</scope>
    <source>
        <strain evidence="2">NC_groundwater_1520_Pr4_B-0.1um_53_5</strain>
    </source>
</reference>
<dbReference type="EMBL" id="JACQXR010000007">
    <property type="protein sequence ID" value="MBI4725725.1"/>
    <property type="molecule type" value="Genomic_DNA"/>
</dbReference>
<gene>
    <name evidence="2" type="ORF">HY768_00615</name>
</gene>
<dbReference type="PANTHER" id="PTHR43686">
    <property type="entry name" value="SULFURTRANSFERASE-RELATED"/>
    <property type="match status" value="1"/>
</dbReference>
<protein>
    <recommendedName>
        <fullName evidence="1">tRNA(Ile)-lysidine/2-thiocytidine synthase N-terminal domain-containing protein</fullName>
    </recommendedName>
</protein>
<feature type="domain" description="tRNA(Ile)-lysidine/2-thiocytidine synthase N-terminal" evidence="1">
    <location>
        <begin position="73"/>
        <end position="147"/>
    </location>
</feature>
<dbReference type="InterPro" id="IPR011063">
    <property type="entry name" value="TilS/TtcA_N"/>
</dbReference>
<dbReference type="SUPFAM" id="SSF52402">
    <property type="entry name" value="Adenine nucleotide alpha hydrolases-like"/>
    <property type="match status" value="1"/>
</dbReference>
<dbReference type="Gene3D" id="3.40.50.620">
    <property type="entry name" value="HUPs"/>
    <property type="match status" value="1"/>
</dbReference>
<dbReference type="AlphaFoldDB" id="A0A933I6X9"/>
<dbReference type="Proteomes" id="UP000736328">
    <property type="component" value="Unassembled WGS sequence"/>
</dbReference>
<evidence type="ECO:0000313" key="3">
    <source>
        <dbReference type="Proteomes" id="UP000736328"/>
    </source>
</evidence>
<sequence length="206" mass="23251">MMLDMLAGINGKIGRKLKLFFVAGHVPGSYGGKEIFPAALLAKHAKACGLELAVSQTVLRDNVFKDCFNCAMARRKALFDLAEREGGNKIALGHNADDLVETALLNMFYQGRFSSMSAKQTVLKEKLTTIRPLALVWKEQTDRYALERFVRLPKFAYPGSHDSKRDFIKELIKKLKKQNPKIKANILKAITNPRLEYLPVFNKPRL</sequence>
<comment type="caution">
    <text evidence="2">The sequence shown here is derived from an EMBL/GenBank/DDBJ whole genome shotgun (WGS) entry which is preliminary data.</text>
</comment>
<dbReference type="InterPro" id="IPR014729">
    <property type="entry name" value="Rossmann-like_a/b/a_fold"/>
</dbReference>
<accession>A0A933I6X9</accession>
<name>A0A933I6X9_UNCT6</name>
<organism evidence="2 3">
    <name type="scientific">candidate division TA06 bacterium</name>
    <dbReference type="NCBI Taxonomy" id="2250710"/>
    <lineage>
        <taxon>Bacteria</taxon>
        <taxon>Bacteria division TA06</taxon>
    </lineage>
</organism>
<proteinExistence type="predicted"/>
<dbReference type="PANTHER" id="PTHR43686:SF1">
    <property type="entry name" value="AMINOTRAN_5 DOMAIN-CONTAINING PROTEIN"/>
    <property type="match status" value="1"/>
</dbReference>
<dbReference type="Pfam" id="PF01171">
    <property type="entry name" value="ATP_bind_3"/>
    <property type="match status" value="1"/>
</dbReference>